<proteinExistence type="predicted"/>
<sequence length="105" mass="12390">MQDTGKLRNTILYIQLCMTSFFYRSFYRFISIDRFSSSSSDQRRFPTPCDSVPILGHETLVTRSFCWDCRLSYRPFFLSALALPAEDSNDSFVYYYSFVCIERGH</sequence>
<organism evidence="1">
    <name type="scientific">Cacopsylla melanoneura</name>
    <dbReference type="NCBI Taxonomy" id="428564"/>
    <lineage>
        <taxon>Eukaryota</taxon>
        <taxon>Metazoa</taxon>
        <taxon>Ecdysozoa</taxon>
        <taxon>Arthropoda</taxon>
        <taxon>Hexapoda</taxon>
        <taxon>Insecta</taxon>
        <taxon>Pterygota</taxon>
        <taxon>Neoptera</taxon>
        <taxon>Paraneoptera</taxon>
        <taxon>Hemiptera</taxon>
        <taxon>Sternorrhyncha</taxon>
        <taxon>Psylloidea</taxon>
        <taxon>Psyllidae</taxon>
        <taxon>Psyllinae</taxon>
        <taxon>Cacopsylla</taxon>
    </lineage>
</organism>
<protein>
    <submittedName>
        <fullName evidence="1">Uncharacterized protein</fullName>
    </submittedName>
</protein>
<evidence type="ECO:0000313" key="1">
    <source>
        <dbReference type="EMBL" id="CAG6637716.1"/>
    </source>
</evidence>
<dbReference type="EMBL" id="HBUF01099417">
    <property type="protein sequence ID" value="CAG6637716.1"/>
    <property type="molecule type" value="Transcribed_RNA"/>
</dbReference>
<dbReference type="AlphaFoldDB" id="A0A8D8QT17"/>
<accession>A0A8D8QT17</accession>
<name>A0A8D8QT17_9HEMI</name>
<reference evidence="1" key="1">
    <citation type="submission" date="2021-05" db="EMBL/GenBank/DDBJ databases">
        <authorList>
            <person name="Alioto T."/>
            <person name="Alioto T."/>
            <person name="Gomez Garrido J."/>
        </authorList>
    </citation>
    <scope>NUCLEOTIDE SEQUENCE</scope>
</reference>